<proteinExistence type="predicted"/>
<keyword evidence="5 7" id="KW-0472">Membrane</keyword>
<keyword evidence="7" id="KW-0812">Transmembrane</keyword>
<keyword evidence="9" id="KW-1185">Reference proteome</keyword>
<dbReference type="PIRSF" id="PIRSF026649">
    <property type="entry name" value="MsbB"/>
    <property type="match status" value="1"/>
</dbReference>
<evidence type="ECO:0000256" key="7">
    <source>
        <dbReference type="SAM" id="Phobius"/>
    </source>
</evidence>
<organism evidence="8 9">
    <name type="scientific">Tenacibaculum geojense</name>
    <dbReference type="NCBI Taxonomy" id="915352"/>
    <lineage>
        <taxon>Bacteria</taxon>
        <taxon>Pseudomonadati</taxon>
        <taxon>Bacteroidota</taxon>
        <taxon>Flavobacteriia</taxon>
        <taxon>Flavobacteriales</taxon>
        <taxon>Flavobacteriaceae</taxon>
        <taxon>Tenacibaculum</taxon>
    </lineage>
</organism>
<comment type="caution">
    <text evidence="8">The sequence shown here is derived from an EMBL/GenBank/DDBJ whole genome shotgun (WGS) entry which is preliminary data.</text>
</comment>
<sequence>MKFIAYILIYPLVYLLSILPMRILYLISDFFFFITYYIVGYRKDVIKSNLRLAYPNKSEEEINTLTKKNLRHFTDFIVETLKTFTISEKEVDKRYTYKNIELIRELEANNKSIVLTGAHYANWEWMFAIPRLINHKAVGSYKKISNPYFDKVVKSSRSKFGFEGVPTTNTTKKIAQQKKDGVLAFYVLLCDQTPGLNRAYYWTKFLNVFVPVITGPETIAKKHDFNVVNFTSTRVKRGYYEVEFQLITTTPQETEKFEITNKFIELTEKHIEKNPEFYLWTHKRFKHKDKFDIWNEKYNKQK</sequence>
<feature type="transmembrane region" description="Helical" evidence="7">
    <location>
        <begin position="12"/>
        <end position="39"/>
    </location>
</feature>
<evidence type="ECO:0000256" key="4">
    <source>
        <dbReference type="ARBA" id="ARBA00022679"/>
    </source>
</evidence>
<keyword evidence="4" id="KW-0808">Transferase</keyword>
<keyword evidence="3" id="KW-0997">Cell inner membrane</keyword>
<name>A0ABW3JNK0_9FLAO</name>
<evidence type="ECO:0000313" key="8">
    <source>
        <dbReference type="EMBL" id="MFD0992047.1"/>
    </source>
</evidence>
<reference evidence="9" key="1">
    <citation type="journal article" date="2019" name="Int. J. Syst. Evol. Microbiol.">
        <title>The Global Catalogue of Microorganisms (GCM) 10K type strain sequencing project: providing services to taxonomists for standard genome sequencing and annotation.</title>
        <authorList>
            <consortium name="The Broad Institute Genomics Platform"/>
            <consortium name="The Broad Institute Genome Sequencing Center for Infectious Disease"/>
            <person name="Wu L."/>
            <person name="Ma J."/>
        </authorList>
    </citation>
    <scope>NUCLEOTIDE SEQUENCE [LARGE SCALE GENOMIC DNA]</scope>
    <source>
        <strain evidence="9">CCUG 60527</strain>
    </source>
</reference>
<dbReference type="Proteomes" id="UP001597062">
    <property type="component" value="Unassembled WGS sequence"/>
</dbReference>
<dbReference type="EMBL" id="JBHTJR010000017">
    <property type="protein sequence ID" value="MFD0992047.1"/>
    <property type="molecule type" value="Genomic_DNA"/>
</dbReference>
<dbReference type="CDD" id="cd07984">
    <property type="entry name" value="LPLAT_LABLAT-like"/>
    <property type="match status" value="1"/>
</dbReference>
<keyword evidence="7" id="KW-1133">Transmembrane helix</keyword>
<gene>
    <name evidence="8" type="ORF">ACFQ1U_02410</name>
</gene>
<dbReference type="InterPro" id="IPR004960">
    <property type="entry name" value="LipA_acyltrans"/>
</dbReference>
<dbReference type="RefSeq" id="WP_386104942.1">
    <property type="nucleotide sequence ID" value="NZ_JBHTJR010000017.1"/>
</dbReference>
<dbReference type="PANTHER" id="PTHR30606:SF10">
    <property type="entry name" value="PHOSPHATIDYLINOSITOL MANNOSIDE ACYLTRANSFERASE"/>
    <property type="match status" value="1"/>
</dbReference>
<evidence type="ECO:0000313" key="9">
    <source>
        <dbReference type="Proteomes" id="UP001597062"/>
    </source>
</evidence>
<dbReference type="Pfam" id="PF03279">
    <property type="entry name" value="Lip_A_acyltrans"/>
    <property type="match status" value="1"/>
</dbReference>
<evidence type="ECO:0000256" key="1">
    <source>
        <dbReference type="ARBA" id="ARBA00004533"/>
    </source>
</evidence>
<evidence type="ECO:0000256" key="2">
    <source>
        <dbReference type="ARBA" id="ARBA00022475"/>
    </source>
</evidence>
<dbReference type="GO" id="GO:0016746">
    <property type="term" value="F:acyltransferase activity"/>
    <property type="evidence" value="ECO:0007669"/>
    <property type="project" value="UniProtKB-KW"/>
</dbReference>
<dbReference type="PANTHER" id="PTHR30606">
    <property type="entry name" value="LIPID A BIOSYNTHESIS LAUROYL ACYLTRANSFERASE"/>
    <property type="match status" value="1"/>
</dbReference>
<protein>
    <submittedName>
        <fullName evidence="8">Lysophospholipid acyltransferase family protein</fullName>
    </submittedName>
</protein>
<keyword evidence="2" id="KW-1003">Cell membrane</keyword>
<accession>A0ABW3JNK0</accession>
<evidence type="ECO:0000256" key="6">
    <source>
        <dbReference type="ARBA" id="ARBA00023315"/>
    </source>
</evidence>
<keyword evidence="6 8" id="KW-0012">Acyltransferase</keyword>
<comment type="subcellular location">
    <subcellularLocation>
        <location evidence="1">Cell inner membrane</location>
    </subcellularLocation>
</comment>
<evidence type="ECO:0000256" key="3">
    <source>
        <dbReference type="ARBA" id="ARBA00022519"/>
    </source>
</evidence>
<evidence type="ECO:0000256" key="5">
    <source>
        <dbReference type="ARBA" id="ARBA00023136"/>
    </source>
</evidence>